<dbReference type="InterPro" id="IPR001387">
    <property type="entry name" value="Cro/C1-type_HTH"/>
</dbReference>
<evidence type="ECO:0000313" key="5">
    <source>
        <dbReference type="Proteomes" id="UP000251853"/>
    </source>
</evidence>
<dbReference type="PROSITE" id="PS50943">
    <property type="entry name" value="HTH_CROC1"/>
    <property type="match status" value="1"/>
</dbReference>
<keyword evidence="5" id="KW-1185">Reference proteome</keyword>
<dbReference type="InterPro" id="IPR050678">
    <property type="entry name" value="DNA_Partitioning_ATPase"/>
</dbReference>
<gene>
    <name evidence="2" type="primary">soj_2</name>
    <name evidence="2" type="ORF">ERS852480_00305</name>
    <name evidence="3" type="ORF">NCTC11224_02243</name>
</gene>
<evidence type="ECO:0000313" key="3">
    <source>
        <dbReference type="EMBL" id="SQB10901.1"/>
    </source>
</evidence>
<organism evidence="2 4">
    <name type="scientific">Enterocloster clostridioformis</name>
    <dbReference type="NCBI Taxonomy" id="1531"/>
    <lineage>
        <taxon>Bacteria</taxon>
        <taxon>Bacillati</taxon>
        <taxon>Bacillota</taxon>
        <taxon>Clostridia</taxon>
        <taxon>Lachnospirales</taxon>
        <taxon>Lachnospiraceae</taxon>
        <taxon>Enterocloster</taxon>
    </lineage>
</organism>
<dbReference type="InterPro" id="IPR027417">
    <property type="entry name" value="P-loop_NTPase"/>
</dbReference>
<dbReference type="EMBL" id="CZAB01000002">
    <property type="protein sequence ID" value="CUO02860.1"/>
    <property type="molecule type" value="Genomic_DNA"/>
</dbReference>
<accession>A0A174BT57</accession>
<dbReference type="EMBL" id="UAVW01000009">
    <property type="protein sequence ID" value="SQB10901.1"/>
    <property type="molecule type" value="Genomic_DNA"/>
</dbReference>
<feature type="domain" description="HTH cro/C1-type" evidence="1">
    <location>
        <begin position="18"/>
        <end position="58"/>
    </location>
</feature>
<dbReference type="Proteomes" id="UP000095512">
    <property type="component" value="Unassembled WGS sequence"/>
</dbReference>
<dbReference type="CDD" id="cd02042">
    <property type="entry name" value="ParAB_family"/>
    <property type="match status" value="1"/>
</dbReference>
<name>A0A174BT57_9FIRM</name>
<dbReference type="PANTHER" id="PTHR13696">
    <property type="entry name" value="P-LOOP CONTAINING NUCLEOSIDE TRIPHOSPHATE HYDROLASE"/>
    <property type="match status" value="1"/>
</dbReference>
<dbReference type="Gene3D" id="3.40.50.300">
    <property type="entry name" value="P-loop containing nucleotide triphosphate hydrolases"/>
    <property type="match status" value="1"/>
</dbReference>
<sequence length="397" mass="45625">MLGLEYVCKLYDISYLNLANKLEVTSQQINDWIKLRRRIPQHHLENASKILGIPSAYLEKELDDIDRIRIQEIKIKREKERYFSMTKGQKRVCIINYKGGVGKTTLALNLAAGLSTKGKVLLIDVDHQANLSRACLKSKEFTEDNSVAAIFKSYINRTQMPDTQIIEKAPLKRFKNLDILPSIEELDEFEFDLASTAHADDFHDWDKKTLICKWIDDNNLESEYDYIVFDCPPATMNITQNALAASHFYIVPLIPSELSLRGLNHLIHMIDNKIYSKLLAYKQMLEIGIQNGLYKNCIYKSFVGHIELKAAVLSMVQVAPNTYNRYGCTDVHQRGIDQLKQWEKSMDGLKGKVLYDHIVYKRTDIENAMGLGMPAYNTEYDNQGEITELVDYIAKIL</sequence>
<evidence type="ECO:0000259" key="1">
    <source>
        <dbReference type="PROSITE" id="PS50943"/>
    </source>
</evidence>
<dbReference type="Pfam" id="PF13614">
    <property type="entry name" value="AAA_31"/>
    <property type="match status" value="1"/>
</dbReference>
<reference evidence="2 4" key="1">
    <citation type="submission" date="2015-09" db="EMBL/GenBank/DDBJ databases">
        <authorList>
            <consortium name="Pathogen Informatics"/>
        </authorList>
    </citation>
    <scope>NUCLEOTIDE SEQUENCE [LARGE SCALE GENOMIC DNA]</scope>
    <source>
        <strain evidence="2 4">2789STDY5834865</strain>
    </source>
</reference>
<evidence type="ECO:0000313" key="4">
    <source>
        <dbReference type="Proteomes" id="UP000095512"/>
    </source>
</evidence>
<dbReference type="InterPro" id="IPR025669">
    <property type="entry name" value="AAA_dom"/>
</dbReference>
<dbReference type="Proteomes" id="UP000251853">
    <property type="component" value="Unassembled WGS sequence"/>
</dbReference>
<proteinExistence type="predicted"/>
<dbReference type="RefSeq" id="WP_022201250.1">
    <property type="nucleotide sequence ID" value="NZ_CATYWZ010000012.1"/>
</dbReference>
<protein>
    <submittedName>
        <fullName evidence="2">Cobyrinic acid ac-diamide synthase</fullName>
    </submittedName>
</protein>
<dbReference type="AlphaFoldDB" id="A0A174BT57"/>
<dbReference type="SUPFAM" id="SSF52540">
    <property type="entry name" value="P-loop containing nucleoside triphosphate hydrolases"/>
    <property type="match status" value="1"/>
</dbReference>
<dbReference type="PANTHER" id="PTHR13696:SF99">
    <property type="entry name" value="COBYRINIC ACID AC-DIAMIDE SYNTHASE"/>
    <property type="match status" value="1"/>
</dbReference>
<evidence type="ECO:0000313" key="2">
    <source>
        <dbReference type="EMBL" id="CUO02860.1"/>
    </source>
</evidence>
<reference evidence="3 5" key="2">
    <citation type="submission" date="2018-06" db="EMBL/GenBank/DDBJ databases">
        <authorList>
            <consortium name="Pathogen Informatics"/>
            <person name="Doyle S."/>
        </authorList>
    </citation>
    <scope>NUCLEOTIDE SEQUENCE [LARGE SCALE GENOMIC DNA]</scope>
    <source>
        <strain evidence="3 5">NCTC11224</strain>
    </source>
</reference>